<evidence type="ECO:0000313" key="4">
    <source>
        <dbReference type="EMBL" id="SFC65238.1"/>
    </source>
</evidence>
<dbReference type="AlphaFoldDB" id="A0A1I1L2M5"/>
<dbReference type="EMBL" id="FOLQ01000002">
    <property type="protein sequence ID" value="SFC65238.1"/>
    <property type="molecule type" value="Genomic_DNA"/>
</dbReference>
<organism evidence="4 5">
    <name type="scientific">Spirosoma endophyticum</name>
    <dbReference type="NCBI Taxonomy" id="662367"/>
    <lineage>
        <taxon>Bacteria</taxon>
        <taxon>Pseudomonadati</taxon>
        <taxon>Bacteroidota</taxon>
        <taxon>Cytophagia</taxon>
        <taxon>Cytophagales</taxon>
        <taxon>Cytophagaceae</taxon>
        <taxon>Spirosoma</taxon>
    </lineage>
</organism>
<dbReference type="InterPro" id="IPR011013">
    <property type="entry name" value="Gal_mutarotase_sf_dom"/>
</dbReference>
<dbReference type="Gene3D" id="2.70.98.10">
    <property type="match status" value="1"/>
</dbReference>
<dbReference type="Proteomes" id="UP000198598">
    <property type="component" value="Unassembled WGS sequence"/>
</dbReference>
<evidence type="ECO:0000313" key="5">
    <source>
        <dbReference type="Proteomes" id="UP000198598"/>
    </source>
</evidence>
<evidence type="ECO:0000256" key="3">
    <source>
        <dbReference type="ARBA" id="ARBA00022837"/>
    </source>
</evidence>
<dbReference type="SUPFAM" id="SSF74650">
    <property type="entry name" value="Galactose mutarotase-like"/>
    <property type="match status" value="1"/>
</dbReference>
<keyword evidence="5" id="KW-1185">Reference proteome</keyword>
<comment type="cofactor">
    <cofactor evidence="1">
        <name>Ca(2+)</name>
        <dbReference type="ChEBI" id="CHEBI:29108"/>
    </cofactor>
</comment>
<name>A0A1I1L2M5_9BACT</name>
<dbReference type="OrthoDB" id="9808779at2"/>
<evidence type="ECO:0000256" key="1">
    <source>
        <dbReference type="ARBA" id="ARBA00001913"/>
    </source>
</evidence>
<sequence>MPFQITTQPFGPLPTGTEPLTEFILAHPESGEFITIIPEFGAILRRLVLRKGTKRFELIQAPESPQALLAAESYASALLYPFPSRIRHGVYHFEGESYAVKLNEMRRDNALHGFVHGRVFSVVSQDISPTHAQLTLRYDYEGDTFGYPFPFALTVTYELVQANALTLGSSAAEDKMCALRMSYSALNTGATRCPAAFGWHPYFTFSDEPIANQTLSLPIRTPIELDDHMIPKGRLPREEAGTIGLKDQELDTAFAIEPTSLPTDTESFAETVLTSLQTGVRLIVGQETGEGKLNYLVCYTPTRRDSVAIEPLTANVDAFNNGEGLVILNPGETLSGTIWVRLD</sequence>
<dbReference type="GO" id="GO:0033499">
    <property type="term" value="P:galactose catabolic process via UDP-galactose, Leloir pathway"/>
    <property type="evidence" value="ECO:0007669"/>
    <property type="project" value="TreeGrafter"/>
</dbReference>
<dbReference type="Pfam" id="PF01263">
    <property type="entry name" value="Aldose_epim"/>
    <property type="match status" value="2"/>
</dbReference>
<dbReference type="GO" id="GO:0030246">
    <property type="term" value="F:carbohydrate binding"/>
    <property type="evidence" value="ECO:0007669"/>
    <property type="project" value="InterPro"/>
</dbReference>
<proteinExistence type="predicted"/>
<dbReference type="InterPro" id="IPR008183">
    <property type="entry name" value="Aldose_1/G6P_1-epimerase"/>
</dbReference>
<dbReference type="GO" id="GO:0006006">
    <property type="term" value="P:glucose metabolic process"/>
    <property type="evidence" value="ECO:0007669"/>
    <property type="project" value="TreeGrafter"/>
</dbReference>
<keyword evidence="3" id="KW-0106">Calcium</keyword>
<reference evidence="4 5" key="1">
    <citation type="submission" date="2016-10" db="EMBL/GenBank/DDBJ databases">
        <authorList>
            <person name="de Groot N.N."/>
        </authorList>
    </citation>
    <scope>NUCLEOTIDE SEQUENCE [LARGE SCALE GENOMIC DNA]</scope>
    <source>
        <strain evidence="4 5">DSM 26130</strain>
    </source>
</reference>
<dbReference type="GO" id="GO:0004034">
    <property type="term" value="F:aldose 1-epimerase activity"/>
    <property type="evidence" value="ECO:0007669"/>
    <property type="project" value="TreeGrafter"/>
</dbReference>
<dbReference type="PANTHER" id="PTHR10091">
    <property type="entry name" value="ALDOSE-1-EPIMERASE"/>
    <property type="match status" value="1"/>
</dbReference>
<gene>
    <name evidence="4" type="ORF">SAMN05216167_10271</name>
</gene>
<evidence type="ECO:0000256" key="2">
    <source>
        <dbReference type="ARBA" id="ARBA00011245"/>
    </source>
</evidence>
<comment type="subunit">
    <text evidence="2">Monomer.</text>
</comment>
<accession>A0A1I1L2M5</accession>
<dbReference type="STRING" id="662367.SAMN05216167_10271"/>
<dbReference type="InterPro" id="IPR014718">
    <property type="entry name" value="GH-type_carb-bd"/>
</dbReference>
<dbReference type="PANTHER" id="PTHR10091:SF0">
    <property type="entry name" value="GALACTOSE MUTAROTASE"/>
    <property type="match status" value="1"/>
</dbReference>
<protein>
    <submittedName>
        <fullName evidence="4">Aldose 1-epimerase</fullName>
    </submittedName>
</protein>
<dbReference type="RefSeq" id="WP_093823800.1">
    <property type="nucleotide sequence ID" value="NZ_FOLQ01000002.1"/>
</dbReference>